<accession>A0A364MYM1</accession>
<feature type="region of interest" description="Disordered" evidence="4">
    <location>
        <begin position="117"/>
        <end position="137"/>
    </location>
</feature>
<evidence type="ECO:0000256" key="2">
    <source>
        <dbReference type="ARBA" id="ARBA00023043"/>
    </source>
</evidence>
<keyword evidence="7" id="KW-1185">Reference proteome</keyword>
<dbReference type="SUPFAM" id="SSF48403">
    <property type="entry name" value="Ankyrin repeat"/>
    <property type="match status" value="1"/>
</dbReference>
<dbReference type="PANTHER" id="PTHR24198:SF169">
    <property type="entry name" value="NON-SPECIFIC SERINE_THREONINE PROTEIN KINASE"/>
    <property type="match status" value="1"/>
</dbReference>
<organism evidence="6 7">
    <name type="scientific">Stemphylium lycopersici</name>
    <name type="common">Tomato gray leaf spot disease fungus</name>
    <name type="synonym">Thyrospora lycopersici</name>
    <dbReference type="NCBI Taxonomy" id="183478"/>
    <lineage>
        <taxon>Eukaryota</taxon>
        <taxon>Fungi</taxon>
        <taxon>Dikarya</taxon>
        <taxon>Ascomycota</taxon>
        <taxon>Pezizomycotina</taxon>
        <taxon>Dothideomycetes</taxon>
        <taxon>Pleosporomycetidae</taxon>
        <taxon>Pleosporales</taxon>
        <taxon>Pleosporineae</taxon>
        <taxon>Pleosporaceae</taxon>
        <taxon>Stemphylium</taxon>
    </lineage>
</organism>
<gene>
    <name evidence="6" type="ORF">DDE83_006696</name>
</gene>
<dbReference type="STRING" id="183478.A0A364MYM1"/>
<feature type="repeat" description="ANK" evidence="3">
    <location>
        <begin position="1099"/>
        <end position="1131"/>
    </location>
</feature>
<dbReference type="AlphaFoldDB" id="A0A364MYM1"/>
<dbReference type="EMBL" id="QGDH01000107">
    <property type="protein sequence ID" value="RAR06975.1"/>
    <property type="molecule type" value="Genomic_DNA"/>
</dbReference>
<dbReference type="Pfam" id="PF00023">
    <property type="entry name" value="Ank"/>
    <property type="match status" value="1"/>
</dbReference>
<dbReference type="Gene3D" id="1.25.40.20">
    <property type="entry name" value="Ankyrin repeat-containing domain"/>
    <property type="match status" value="3"/>
</dbReference>
<evidence type="ECO:0000313" key="7">
    <source>
        <dbReference type="Proteomes" id="UP000249619"/>
    </source>
</evidence>
<dbReference type="SMART" id="SM00248">
    <property type="entry name" value="ANK"/>
    <property type="match status" value="13"/>
</dbReference>
<feature type="repeat" description="ANK" evidence="3">
    <location>
        <begin position="415"/>
        <end position="447"/>
    </location>
</feature>
<evidence type="ECO:0000313" key="6">
    <source>
        <dbReference type="EMBL" id="RAR06975.1"/>
    </source>
</evidence>
<evidence type="ECO:0000256" key="4">
    <source>
        <dbReference type="SAM" id="MobiDB-lite"/>
    </source>
</evidence>
<keyword evidence="2 3" id="KW-0040">ANK repeat</keyword>
<dbReference type="InterPro" id="IPR025676">
    <property type="entry name" value="Clr5_dom"/>
</dbReference>
<dbReference type="PANTHER" id="PTHR24198">
    <property type="entry name" value="ANKYRIN REPEAT AND PROTEIN KINASE DOMAIN-CONTAINING PROTEIN"/>
    <property type="match status" value="1"/>
</dbReference>
<reference evidence="7" key="1">
    <citation type="submission" date="2018-05" db="EMBL/GenBank/DDBJ databases">
        <title>Draft genome sequence of Stemphylium lycopersici strain CIDEFI 213.</title>
        <authorList>
            <person name="Medina R."/>
            <person name="Franco M.E.E."/>
            <person name="Lucentini C.G."/>
            <person name="Saparrat M.C.N."/>
            <person name="Balatti P.A."/>
        </authorList>
    </citation>
    <scope>NUCLEOTIDE SEQUENCE [LARGE SCALE GENOMIC DNA]</scope>
    <source>
        <strain evidence="7">CIDEFI 213</strain>
    </source>
</reference>
<protein>
    <submittedName>
        <fullName evidence="6">Ankyrin repeat-containing protein</fullName>
    </submittedName>
</protein>
<sequence>MPKNRYSQRISEETWESHKHIILRLYLSENKPLTAPGGVRDTINAQHGFSATKAQYETRLKKWGCYKYAGARDRHTKAPVLDDVEADSLVTERRKRKTDKDILAESNSYSQNIAIRASSPHPSLPNPPSPRFLSSSQPGGWNSISSFRDGAFGLPSPMSYCEIESLISQSPGWTPNTTPGAPDSFHPAWQTYPDLENTLASSVDFDDSELHGGSGGLIHSPNAWHARGFVAQTDTGTLIQQDFLEDQFRLEIILSSGVSVPDFAISIIPAITRIFQRTMSPTPVIILGNSNAFDFALRKTCPPGTLELVRRQSMDHQIIYMIFHRLINDGDAFLKLRQPRKDLDRLFKAGIEYCFSLEKSVLSGIIKSTPPPYDLALIQNMYHAALVMGDGPVLSVILEMDRTNLKHQPLPYTFSMRSPLEYACSNGHFQVTKVLLDHGADPNSLLSGNSHPQSISTMLRKSPNSDVGFRIRQLLIERGLEFPPDLLAIEMQDCSDDDLPLLVAHSLSKSFEIFFHHEALLSVLMRPELDNSFSTILKTILDKAFLQRNGRKDDWNSVLSTSLFIAIQGNHKTAVDILLARGATPNIECLIMAAQNNNVQILEDFLDRGLDPNTRFQPTGESFTRTRREPGDWSTALSESIKQRSREAFQLLQSRGFVSNLSYQPAGFSSAFMAACQVGDSDLIEQLLSLPNIQLRHLRSPKHIEAAMEEDQYHIVEKLLSLGLVPSIWSLASAIRKRQLAIVIRMTRLMNLPHILDAQEGYYDYSLSKGYDNALLWEALRWGNNTVIEHILKAGHPVQVAHENLQGWDPASGLETPNQRGQWIHSPLGAAILTKNIAAVKTLMALGTNFVSYNTHHTSYQSQVTFSATNKSRGWMLTPLAATIVVDDLSLFREVLRMGTDPFDNTALFVCAVLDSEVAFVASLLSTFNSRYPDGAPFFGSDALYRIMRRGKTRLLELLAKDADLTGPVIEDPGCVKFPRSKFETKFTSPLGEAVHLHAANEDAGEVLDYLLPLVKDLNAVVHGTWKHGNMTSILYAIHLHSLKTVQKLHQAGADISLPAEWLIPRTPLQAAAEAGSISIVDYLLGQGVHPDEAAADRRGATALQLAAITGNVAIATTLLNAGADVNAPRALCEGRTAFEGATEHGRIEMMIFLVNHGADLVSNSGEQYRRAIGFAEENLNHAAKALANELYSNALASLEAFPLI</sequence>
<dbReference type="InterPro" id="IPR036770">
    <property type="entry name" value="Ankyrin_rpt-contain_sf"/>
</dbReference>
<proteinExistence type="predicted"/>
<evidence type="ECO:0000256" key="3">
    <source>
        <dbReference type="PROSITE-ProRule" id="PRU00023"/>
    </source>
</evidence>
<dbReference type="Proteomes" id="UP000249619">
    <property type="component" value="Unassembled WGS sequence"/>
</dbReference>
<comment type="caution">
    <text evidence="6">The sequence shown here is derived from an EMBL/GenBank/DDBJ whole genome shotgun (WGS) entry which is preliminary data.</text>
</comment>
<dbReference type="InterPro" id="IPR002110">
    <property type="entry name" value="Ankyrin_rpt"/>
</dbReference>
<dbReference type="Pfam" id="PF12796">
    <property type="entry name" value="Ank_2"/>
    <property type="match status" value="1"/>
</dbReference>
<dbReference type="PROSITE" id="PS50088">
    <property type="entry name" value="ANK_REPEAT"/>
    <property type="match status" value="4"/>
</dbReference>
<feature type="repeat" description="ANK" evidence="3">
    <location>
        <begin position="1134"/>
        <end position="1166"/>
    </location>
</feature>
<feature type="domain" description="Clr5" evidence="5">
    <location>
        <begin position="11"/>
        <end position="66"/>
    </location>
</feature>
<keyword evidence="1" id="KW-0677">Repeat</keyword>
<dbReference type="PROSITE" id="PS50297">
    <property type="entry name" value="ANK_REP_REGION"/>
    <property type="match status" value="3"/>
</dbReference>
<name>A0A364MYM1_STELY</name>
<dbReference type="Pfam" id="PF14420">
    <property type="entry name" value="Clr5"/>
    <property type="match status" value="1"/>
</dbReference>
<feature type="repeat" description="ANK" evidence="3">
    <location>
        <begin position="1064"/>
        <end position="1096"/>
    </location>
</feature>
<evidence type="ECO:0000256" key="1">
    <source>
        <dbReference type="ARBA" id="ARBA00022737"/>
    </source>
</evidence>
<evidence type="ECO:0000259" key="5">
    <source>
        <dbReference type="Pfam" id="PF14420"/>
    </source>
</evidence>